<name>A0A9N9DZ77_9GLOM</name>
<dbReference type="AlphaFoldDB" id="A0A9N9DZ77"/>
<dbReference type="EMBL" id="CAJVPL010005503">
    <property type="protein sequence ID" value="CAG8658748.1"/>
    <property type="molecule type" value="Genomic_DNA"/>
</dbReference>
<proteinExistence type="predicted"/>
<dbReference type="OrthoDB" id="2374784at2759"/>
<feature type="non-terminal residue" evidence="1">
    <location>
        <position position="404"/>
    </location>
</feature>
<accession>A0A9N9DZ77</accession>
<sequence length="404" mass="46671">KHSTNLTVSGFFSGLSTTIPVRMLQLMAFCTKCKCNRADNQFIWNGVRHKTCKRCKENRDKENHNLKDKENIRIDELSQRNNMKISPGVLDKDPDTDELSQGTEVMLNESMAVAKHSDVERVEVDHLDVGNFIEQEIRELTVGAHIDGVADIKYQTHLLVHLDIAITRNKTAKELADIIITEIEDGDEYSWKQVSSHYTYLSKKFGSTVGRFAYMCCQSKEAQSEEYKDSNCKRRMRYDCKGRIVVRVDTVLNVITVDIYHGFLHPRPNLCIEMPEELQQEIKAHSHLTVVDLKNHLRHQGFDISKYSPKRIYFWKSMASRGLFQRDDNHIESARKLLSEHDSYGFSWCLNIEDSETTAIGFTTPLLEEIKNRNINITEIYFDATYKTARGRYELYGIIADVEG</sequence>
<keyword evidence="2" id="KW-1185">Reference proteome</keyword>
<organism evidence="1 2">
    <name type="scientific">Ambispora gerdemannii</name>
    <dbReference type="NCBI Taxonomy" id="144530"/>
    <lineage>
        <taxon>Eukaryota</taxon>
        <taxon>Fungi</taxon>
        <taxon>Fungi incertae sedis</taxon>
        <taxon>Mucoromycota</taxon>
        <taxon>Glomeromycotina</taxon>
        <taxon>Glomeromycetes</taxon>
        <taxon>Archaeosporales</taxon>
        <taxon>Ambisporaceae</taxon>
        <taxon>Ambispora</taxon>
    </lineage>
</organism>
<comment type="caution">
    <text evidence="1">The sequence shown here is derived from an EMBL/GenBank/DDBJ whole genome shotgun (WGS) entry which is preliminary data.</text>
</comment>
<evidence type="ECO:0000313" key="2">
    <source>
        <dbReference type="Proteomes" id="UP000789831"/>
    </source>
</evidence>
<protein>
    <submittedName>
        <fullName evidence="1">2130_t:CDS:1</fullName>
    </submittedName>
</protein>
<dbReference type="Proteomes" id="UP000789831">
    <property type="component" value="Unassembled WGS sequence"/>
</dbReference>
<reference evidence="1" key="1">
    <citation type="submission" date="2021-06" db="EMBL/GenBank/DDBJ databases">
        <authorList>
            <person name="Kallberg Y."/>
            <person name="Tangrot J."/>
            <person name="Rosling A."/>
        </authorList>
    </citation>
    <scope>NUCLEOTIDE SEQUENCE</scope>
    <source>
        <strain evidence="1">MT106</strain>
    </source>
</reference>
<evidence type="ECO:0000313" key="1">
    <source>
        <dbReference type="EMBL" id="CAG8658748.1"/>
    </source>
</evidence>
<gene>
    <name evidence="1" type="ORF">AGERDE_LOCUS11711</name>
</gene>
<feature type="non-terminal residue" evidence="1">
    <location>
        <position position="1"/>
    </location>
</feature>